<reference evidence="7" key="1">
    <citation type="submission" date="2016-01" db="EMBL/GenBank/DDBJ databases">
        <authorList>
            <person name="Husnik F."/>
        </authorList>
    </citation>
    <scope>NUCLEOTIDE SEQUENCE [LARGE SCALE GENOMIC DNA]</scope>
</reference>
<dbReference type="GO" id="GO:0009051">
    <property type="term" value="P:pentose-phosphate shunt, oxidative branch"/>
    <property type="evidence" value="ECO:0007669"/>
    <property type="project" value="UniProtKB-UniRule"/>
</dbReference>
<evidence type="ECO:0000256" key="5">
    <source>
        <dbReference type="HAMAP-Rule" id="MF_01605"/>
    </source>
</evidence>
<proteinExistence type="inferred from homology"/>
<dbReference type="RefSeq" id="WP_067498358.1">
    <property type="nucleotide sequence ID" value="NZ_LN999832.1"/>
</dbReference>
<dbReference type="InterPro" id="IPR011045">
    <property type="entry name" value="N2O_reductase_N"/>
</dbReference>
<organism evidence="6 7">
    <name type="scientific">Candidatus Gullanella endobia</name>
    <dbReference type="NCBI Taxonomy" id="1070130"/>
    <lineage>
        <taxon>Bacteria</taxon>
        <taxon>Pseudomonadati</taxon>
        <taxon>Pseudomonadota</taxon>
        <taxon>Gammaproteobacteria</taxon>
        <taxon>Enterobacterales</taxon>
        <taxon>Enterobacteriaceae</taxon>
        <taxon>Candidatus Gullanella</taxon>
    </lineage>
</organism>
<dbReference type="STRING" id="1070130.FVIR_GE00427"/>
<dbReference type="NCBIfam" id="NF008258">
    <property type="entry name" value="PRK11028.1"/>
    <property type="match status" value="1"/>
</dbReference>
<comment type="similarity">
    <text evidence="1 5">Belongs to the cycloisomerase 2 family.</text>
</comment>
<evidence type="ECO:0000256" key="2">
    <source>
        <dbReference type="ARBA" id="ARBA00022526"/>
    </source>
</evidence>
<dbReference type="EMBL" id="LN999832">
    <property type="protein sequence ID" value="CUX96267.1"/>
    <property type="molecule type" value="Genomic_DNA"/>
</dbReference>
<evidence type="ECO:0000256" key="4">
    <source>
        <dbReference type="ARBA" id="ARBA00023277"/>
    </source>
</evidence>
<dbReference type="UniPathway" id="UPA00115">
    <property type="reaction ID" value="UER00409"/>
</dbReference>
<dbReference type="Proteomes" id="UP000095665">
    <property type="component" value="Chromosome I"/>
</dbReference>
<dbReference type="OrthoDB" id="9790815at2"/>
<dbReference type="Gene3D" id="2.130.10.10">
    <property type="entry name" value="YVTN repeat-like/Quinoprotein amine dehydrogenase"/>
    <property type="match status" value="1"/>
</dbReference>
<dbReference type="PANTHER" id="PTHR30344">
    <property type="entry name" value="6-PHOSPHOGLUCONOLACTONASE-RELATED"/>
    <property type="match status" value="1"/>
</dbReference>
<sequence length="330" mass="36808">MKQIIYIASSESQQIHVWKIDNQGVLTLLQIVDTPGQGNPMVINLRKMYLYIGIRPSFSVISYKINQQGLLIKAGISSLPGSPTQLSINSKSETLYSVSYNGACLAVSPIDKKGIIGEPIQILENLTYCHSANIDTTNQVLWVPCLKENRIRFYNISESGYLTLRKPEALDVDGAGPRHMVFHYSGNYAYVINEFSGTVNVIAIDSAGFGKFILETLDMVPTSFSNIRWAADIHITPDNRLLYCCDRIASIISWFAVSENGRVLRFLGYQETETQPRSFNIDFYGKFLIVAGQKSHHITVYVINARSGALKPIGRYKVGRGPVWVSILAC</sequence>
<dbReference type="SUPFAM" id="SSF50974">
    <property type="entry name" value="Nitrous oxide reductase, N-terminal domain"/>
    <property type="match status" value="1"/>
</dbReference>
<accession>A0A143WRW8</accession>
<comment type="function">
    <text evidence="5">Catalyzes the hydrolysis of 6-phosphogluconolactone to 6-phosphogluconate.</text>
</comment>
<comment type="pathway">
    <text evidence="5">Carbohydrate degradation; pentose phosphate pathway; D-ribulose 5-phosphate from D-glucose 6-phosphate (oxidative stage): step 2/3.</text>
</comment>
<dbReference type="KEGG" id="ged:FVIR_GE00427"/>
<dbReference type="InterPro" id="IPR050282">
    <property type="entry name" value="Cycloisomerase_2"/>
</dbReference>
<dbReference type="InterPro" id="IPR022528">
    <property type="entry name" value="6PGL_YbhE-like"/>
</dbReference>
<keyword evidence="7" id="KW-1185">Reference proteome</keyword>
<name>A0A143WRW8_9ENTR</name>
<keyword evidence="3 5" id="KW-0378">Hydrolase</keyword>
<protein>
    <recommendedName>
        <fullName evidence="5">6-phosphogluconolactonase</fullName>
        <shortName evidence="5">6-P-gluconolactonase</shortName>
        <ecNumber evidence="5">3.1.1.31</ecNumber>
    </recommendedName>
</protein>
<evidence type="ECO:0000313" key="7">
    <source>
        <dbReference type="Proteomes" id="UP000095665"/>
    </source>
</evidence>
<dbReference type="AlphaFoldDB" id="A0A143WRW8"/>
<dbReference type="HAMAP" id="MF_01605">
    <property type="entry name" value="6P_gluconolactonase"/>
    <property type="match status" value="1"/>
</dbReference>
<comment type="catalytic activity">
    <reaction evidence="5">
        <text>6-phospho-D-glucono-1,5-lactone + H2O = 6-phospho-D-gluconate + H(+)</text>
        <dbReference type="Rhea" id="RHEA:12556"/>
        <dbReference type="ChEBI" id="CHEBI:15377"/>
        <dbReference type="ChEBI" id="CHEBI:15378"/>
        <dbReference type="ChEBI" id="CHEBI:57955"/>
        <dbReference type="ChEBI" id="CHEBI:58759"/>
        <dbReference type="EC" id="3.1.1.31"/>
    </reaction>
</comment>
<dbReference type="GO" id="GO:0006006">
    <property type="term" value="P:glucose metabolic process"/>
    <property type="evidence" value="ECO:0007669"/>
    <property type="project" value="UniProtKB-KW"/>
</dbReference>
<evidence type="ECO:0000256" key="3">
    <source>
        <dbReference type="ARBA" id="ARBA00022801"/>
    </source>
</evidence>
<dbReference type="GO" id="GO:0017057">
    <property type="term" value="F:6-phosphogluconolactonase activity"/>
    <property type="evidence" value="ECO:0007669"/>
    <property type="project" value="UniProtKB-UniRule"/>
</dbReference>
<evidence type="ECO:0000313" key="6">
    <source>
        <dbReference type="EMBL" id="CUX96267.1"/>
    </source>
</evidence>
<dbReference type="GO" id="GO:0005829">
    <property type="term" value="C:cytosol"/>
    <property type="evidence" value="ECO:0007669"/>
    <property type="project" value="TreeGrafter"/>
</dbReference>
<dbReference type="InterPro" id="IPR019405">
    <property type="entry name" value="Lactonase_7-beta_prop"/>
</dbReference>
<dbReference type="PATRIC" id="fig|1070130.3.peg.701"/>
<keyword evidence="4 5" id="KW-0119">Carbohydrate metabolism</keyword>
<dbReference type="Pfam" id="PF10282">
    <property type="entry name" value="Lactonase"/>
    <property type="match status" value="1"/>
</dbReference>
<dbReference type="InterPro" id="IPR015943">
    <property type="entry name" value="WD40/YVTN_repeat-like_dom_sf"/>
</dbReference>
<dbReference type="PANTHER" id="PTHR30344:SF1">
    <property type="entry name" value="6-PHOSPHOGLUCONOLACTONASE"/>
    <property type="match status" value="1"/>
</dbReference>
<keyword evidence="2 5" id="KW-0313">Glucose metabolism</keyword>
<evidence type="ECO:0000256" key="1">
    <source>
        <dbReference type="ARBA" id="ARBA00005564"/>
    </source>
</evidence>
<gene>
    <name evidence="5 6" type="primary">pgl</name>
    <name evidence="6" type="ORF">FVIR_GE00427</name>
</gene>
<dbReference type="EC" id="3.1.1.31" evidence="5"/>